<gene>
    <name evidence="3" type="ORF">ACFR99_19125</name>
</gene>
<proteinExistence type="predicted"/>
<keyword evidence="1" id="KW-1133">Transmembrane helix</keyword>
<keyword evidence="4" id="KW-1185">Reference proteome</keyword>
<dbReference type="RefSeq" id="WP_390290932.1">
    <property type="nucleotide sequence ID" value="NZ_JBHUDI010000011.1"/>
</dbReference>
<reference evidence="3 4" key="1">
    <citation type="journal article" date="2019" name="Int. J. Syst. Evol. Microbiol.">
        <title>The Global Catalogue of Microorganisms (GCM) 10K type strain sequencing project: providing services to taxonomists for standard genome sequencing and annotation.</title>
        <authorList>
            <consortium name="The Broad Institute Genomics Platform"/>
            <consortium name="The Broad Institute Genome Sequencing Center for Infectious Disease"/>
            <person name="Wu L."/>
            <person name="Ma J."/>
        </authorList>
    </citation>
    <scope>NUCLEOTIDE SEQUENCE [LARGE SCALE GENOMIC DNA]</scope>
    <source>
        <strain evidence="3 4">CGMCC 1.12230</strain>
    </source>
</reference>
<dbReference type="EMBL" id="JBHUDI010000011">
    <property type="protein sequence ID" value="MFD1565642.1"/>
    <property type="molecule type" value="Genomic_DNA"/>
</dbReference>
<dbReference type="AlphaFoldDB" id="A0ABD6BKK7"/>
<keyword evidence="1" id="KW-0812">Transmembrane</keyword>
<evidence type="ECO:0000313" key="3">
    <source>
        <dbReference type="EMBL" id="MFD1565642.1"/>
    </source>
</evidence>
<keyword evidence="1" id="KW-0472">Membrane</keyword>
<comment type="caution">
    <text evidence="3">The sequence shown here is derived from an EMBL/GenBank/DDBJ whole genome shotgun (WGS) entry which is preliminary data.</text>
</comment>
<accession>A0ABD6BKK7</accession>
<feature type="domain" description="DUF7577" evidence="2">
    <location>
        <begin position="72"/>
        <end position="95"/>
    </location>
</feature>
<dbReference type="InterPro" id="IPR055999">
    <property type="entry name" value="DUF7577"/>
</dbReference>
<evidence type="ECO:0000259" key="2">
    <source>
        <dbReference type="Pfam" id="PF24463"/>
    </source>
</evidence>
<evidence type="ECO:0000256" key="1">
    <source>
        <dbReference type="SAM" id="Phobius"/>
    </source>
</evidence>
<protein>
    <submittedName>
        <fullName evidence="3">Zinc ribbon domain-containing protein</fullName>
    </submittedName>
</protein>
<organism evidence="3 4">
    <name type="scientific">Haloarchaeobius amylolyticus</name>
    <dbReference type="NCBI Taxonomy" id="1198296"/>
    <lineage>
        <taxon>Archaea</taxon>
        <taxon>Methanobacteriati</taxon>
        <taxon>Methanobacteriota</taxon>
        <taxon>Stenosarchaea group</taxon>
        <taxon>Halobacteria</taxon>
        <taxon>Halobacteriales</taxon>
        <taxon>Halorubellaceae</taxon>
        <taxon>Haloarchaeobius</taxon>
    </lineage>
</organism>
<dbReference type="Proteomes" id="UP001597076">
    <property type="component" value="Unassembled WGS sequence"/>
</dbReference>
<sequence>MVAPDQLYAAVVGVLLLAALGVSIPVLMQIVRDGLERRRKRQAGELERYTEDKEYDRFPAVLSETADGRTRLTCSQCGAENDASYTYCRRCTTPL</sequence>
<evidence type="ECO:0000313" key="4">
    <source>
        <dbReference type="Proteomes" id="UP001597076"/>
    </source>
</evidence>
<feature type="transmembrane region" description="Helical" evidence="1">
    <location>
        <begin position="6"/>
        <end position="31"/>
    </location>
</feature>
<name>A0ABD6BKK7_9EURY</name>
<dbReference type="Pfam" id="PF24463">
    <property type="entry name" value="DUF7577"/>
    <property type="match status" value="1"/>
</dbReference>